<sequence length="758" mass="80193">MMRKSQSFYFFFILISFIFCKPPELSNSCDPKSESYLKGSILRFLINDSSPSCLPGFPKTPIQIWGAHSSNSTNVDIKGMAVHDNKLYLAGAFQFLGPNTGGAAILNTTDGSLMDAGVCPYLEVLSFSNVAISDERGGFYLAGSFTHVQGIQKQSLVHIDSNCKLDTNFDVGTGAGGADVRDLLLVGEKIYIAGSFSTWNGSTRGFLAAVNRISGNLDTAWIANADGTVESIIADTDGIFVAGQFLNINGSGIARLSKISYDTGTPNPSFSPSISAGAVRTIAIGKDASNNKVVYAGGSFTAGSPTNARSFDMNGNMTAWNPAPNGLVDDLVYLGSKVYLIGSFNLLSATTRINFAAVDNNTGLVGSENLMLNGSDTLASITDFGGKIYILGNFTSVASKPRRNGFSIDPTNGNISDWNPSFTTSFSYPGGRIAFSSDGSKVLVPGNFYSVNVVERSGFGSIDLVTGKATDFNPQLTGTINSIHIRDNILYAGGSFTSILSQSRTNFFALNLNSLSLEGMSPTFNSDISIITSDGNFIYTGGNFINVAGSARPYIARLVLSNGSLDSWNPSGDAVVNSILPTEDKIFIGGSFTSIGSSGSPNFSSLNRSTGINLLFPSNVNFPNGNVASIAQYQNQFFIGGAFISVGGQATSYISAFDGSTGVYTHQLFTADSSVSTISIGENGKGIVGGSFTTINGSSKPGFVFYDFLNKKVLDSNLPSNGNVNHSFSVKNRHYFGGKITDVNNRPKGGYFIWDLGN</sequence>
<keyword evidence="2" id="KW-1185">Reference proteome</keyword>
<dbReference type="RefSeq" id="WP_135632896.1">
    <property type="nucleotide sequence ID" value="NZ_RQFE01000011.1"/>
</dbReference>
<gene>
    <name evidence="1" type="ORF">EHQ18_07380</name>
</gene>
<evidence type="ECO:0000313" key="1">
    <source>
        <dbReference type="EMBL" id="TGK73612.1"/>
    </source>
</evidence>
<dbReference type="Proteomes" id="UP000297239">
    <property type="component" value="Unassembled WGS sequence"/>
</dbReference>
<dbReference type="Pfam" id="PF17164">
    <property type="entry name" value="DUF5122"/>
    <property type="match status" value="1"/>
</dbReference>
<protein>
    <submittedName>
        <fullName evidence="1">Uncharacterized protein</fullName>
    </submittedName>
</protein>
<organism evidence="1 2">
    <name type="scientific">Leptospira kanakyensis</name>
    <dbReference type="NCBI Taxonomy" id="2484968"/>
    <lineage>
        <taxon>Bacteria</taxon>
        <taxon>Pseudomonadati</taxon>
        <taxon>Spirochaetota</taxon>
        <taxon>Spirochaetia</taxon>
        <taxon>Leptospirales</taxon>
        <taxon>Leptospiraceae</taxon>
        <taxon>Leptospira</taxon>
    </lineage>
</organism>
<dbReference type="InterPro" id="IPR013431">
    <property type="entry name" value="Delta_60_rpt"/>
</dbReference>
<name>A0A6N4QC06_9LEPT</name>
<dbReference type="GO" id="GO:1902929">
    <property type="term" value="C:plasma membrane of growing cell tip"/>
    <property type="evidence" value="ECO:0007669"/>
    <property type="project" value="TreeGrafter"/>
</dbReference>
<dbReference type="PANTHER" id="PTHR31778:SF2">
    <property type="entry name" value="BUD SITE SELECTION PROTEIN RAX2"/>
    <property type="match status" value="1"/>
</dbReference>
<reference evidence="1" key="1">
    <citation type="journal article" date="2019" name="PLoS Negl. Trop. Dis.">
        <title>Revisiting the worldwide diversity of Leptospira species in the environment.</title>
        <authorList>
            <person name="Vincent A.T."/>
            <person name="Schiettekatte O."/>
            <person name="Bourhy P."/>
            <person name="Veyrier F.J."/>
            <person name="Picardeau M."/>
        </authorList>
    </citation>
    <scope>NUCLEOTIDE SEQUENCE [LARGE SCALE GENOMIC DNA]</scope>
    <source>
        <strain evidence="1">201800293</strain>
    </source>
</reference>
<evidence type="ECO:0000313" key="2">
    <source>
        <dbReference type="Proteomes" id="UP000297239"/>
    </source>
</evidence>
<accession>A0A6N4QC06</accession>
<comment type="caution">
    <text evidence="1">The sequence shown here is derived from an EMBL/GenBank/DDBJ whole genome shotgun (WGS) entry which is preliminary data.</text>
</comment>
<proteinExistence type="predicted"/>
<dbReference type="GO" id="GO:0005935">
    <property type="term" value="C:cellular bud neck"/>
    <property type="evidence" value="ECO:0007669"/>
    <property type="project" value="TreeGrafter"/>
</dbReference>
<dbReference type="OrthoDB" id="340196at2"/>
<dbReference type="PANTHER" id="PTHR31778">
    <property type="entry name" value="BUD SITE SELECTION PROTEIN RAX2"/>
    <property type="match status" value="1"/>
</dbReference>
<dbReference type="AlphaFoldDB" id="A0A6N4QC06"/>
<dbReference type="EMBL" id="RQFF01000013">
    <property type="protein sequence ID" value="TGK73612.1"/>
    <property type="molecule type" value="Genomic_DNA"/>
</dbReference>